<proteinExistence type="predicted"/>
<dbReference type="EMBL" id="CASHSV030000109">
    <property type="protein sequence ID" value="CAJ2646610.1"/>
    <property type="molecule type" value="Genomic_DNA"/>
</dbReference>
<evidence type="ECO:0000313" key="2">
    <source>
        <dbReference type="Proteomes" id="UP001177021"/>
    </source>
</evidence>
<comment type="caution">
    <text evidence="1">The sequence shown here is derived from an EMBL/GenBank/DDBJ whole genome shotgun (WGS) entry which is preliminary data.</text>
</comment>
<name>A0ACB0JNN8_TRIPR</name>
<evidence type="ECO:0000313" key="1">
    <source>
        <dbReference type="EMBL" id="CAJ2646610.1"/>
    </source>
</evidence>
<organism evidence="1 2">
    <name type="scientific">Trifolium pratense</name>
    <name type="common">Red clover</name>
    <dbReference type="NCBI Taxonomy" id="57577"/>
    <lineage>
        <taxon>Eukaryota</taxon>
        <taxon>Viridiplantae</taxon>
        <taxon>Streptophyta</taxon>
        <taxon>Embryophyta</taxon>
        <taxon>Tracheophyta</taxon>
        <taxon>Spermatophyta</taxon>
        <taxon>Magnoliopsida</taxon>
        <taxon>eudicotyledons</taxon>
        <taxon>Gunneridae</taxon>
        <taxon>Pentapetalae</taxon>
        <taxon>rosids</taxon>
        <taxon>fabids</taxon>
        <taxon>Fabales</taxon>
        <taxon>Fabaceae</taxon>
        <taxon>Papilionoideae</taxon>
        <taxon>50 kb inversion clade</taxon>
        <taxon>NPAAA clade</taxon>
        <taxon>Hologalegina</taxon>
        <taxon>IRL clade</taxon>
        <taxon>Trifolieae</taxon>
        <taxon>Trifolium</taxon>
    </lineage>
</organism>
<sequence>MRSIRRLETVQQKWLQRNWQPRMLRDMSNAGYKPDDPTYTMVIDCFCKKGDVKMGAKLLKEMQRDGRVPGVVTYNALMNGFCKQGQMKNAQMLLDAMLNLGVVPNDITFNILLDGHCKHGNAIDFNIFNGASEIGLLATVGVTTVKVYPTTNIAVLSTGDGLVEPSTGHLSRGQIRDSNRAMLLAAAVQHHCKVVDLGIAKDDEEYQGRILDKAFASGINILITSGGVSMGDKDFIRPLLEK</sequence>
<gene>
    <name evidence="1" type="ORF">MILVUS5_LOCUS15290</name>
</gene>
<protein>
    <submittedName>
        <fullName evidence="1">Uncharacterized protein</fullName>
    </submittedName>
</protein>
<dbReference type="Proteomes" id="UP001177021">
    <property type="component" value="Unassembled WGS sequence"/>
</dbReference>
<keyword evidence="2" id="KW-1185">Reference proteome</keyword>
<accession>A0ACB0JNN8</accession>
<reference evidence="1" key="1">
    <citation type="submission" date="2023-10" db="EMBL/GenBank/DDBJ databases">
        <authorList>
            <person name="Rodriguez Cubillos JULIANA M."/>
            <person name="De Vega J."/>
        </authorList>
    </citation>
    <scope>NUCLEOTIDE SEQUENCE</scope>
</reference>